<gene>
    <name evidence="1" type="ORF">HPB52_013607</name>
</gene>
<proteinExistence type="predicted"/>
<sequence>MDVRRISQIKVTQALAMAAQLAPAKMEGKIVCPNMVQNIFVVSAPTKKNARAYARVEPLLVGSARYAVNSYLAAPDNTCKEIVRGVDLDFDHNQLRDMIIQSRNPKALEVKRIKDTTTIIALFNGLKVPNYVMCGASMLRCTLYRRQMDVSYGCRRLGHHTDCSKRMWKRQQQPPCHVYVAKEMMVKVGGREASSITQYKGWISVAKSKAVLDQVIAEWDPAGRGADVAPDYAAVNTLQALDLLFRDHFICGMNNPAMPTRLLEFADLSLDEVKASTEAAVNKMATKGEAVASSVAAVKPTHPHSANFPFTVLHGWKNWAPCTSMPSGEDEQRTAAAAWIKPRFHTSPPPT</sequence>
<reference evidence="1" key="2">
    <citation type="submission" date="2021-09" db="EMBL/GenBank/DDBJ databases">
        <authorList>
            <person name="Jia N."/>
            <person name="Wang J."/>
            <person name="Shi W."/>
            <person name="Du L."/>
            <person name="Sun Y."/>
            <person name="Zhan W."/>
            <person name="Jiang J."/>
            <person name="Wang Q."/>
            <person name="Zhang B."/>
            <person name="Ji P."/>
            <person name="Sakyi L.B."/>
            <person name="Cui X."/>
            <person name="Yuan T."/>
            <person name="Jiang B."/>
            <person name="Yang W."/>
            <person name="Lam T.T.-Y."/>
            <person name="Chang Q."/>
            <person name="Ding S."/>
            <person name="Wang X."/>
            <person name="Zhu J."/>
            <person name="Ruan X."/>
            <person name="Zhao L."/>
            <person name="Wei J."/>
            <person name="Que T."/>
            <person name="Du C."/>
            <person name="Cheng J."/>
            <person name="Dai P."/>
            <person name="Han X."/>
            <person name="Huang E."/>
            <person name="Gao Y."/>
            <person name="Liu J."/>
            <person name="Shao H."/>
            <person name="Ye R."/>
            <person name="Li L."/>
            <person name="Wei W."/>
            <person name="Wang X."/>
            <person name="Wang C."/>
            <person name="Huo Q."/>
            <person name="Li W."/>
            <person name="Guo W."/>
            <person name="Chen H."/>
            <person name="Chen S."/>
            <person name="Zhou L."/>
            <person name="Zhou L."/>
            <person name="Ni X."/>
            <person name="Tian J."/>
            <person name="Zhou Y."/>
            <person name="Sheng Y."/>
            <person name="Liu T."/>
            <person name="Pan Y."/>
            <person name="Xia L."/>
            <person name="Li J."/>
            <person name="Zhao F."/>
            <person name="Cao W."/>
        </authorList>
    </citation>
    <scope>NUCLEOTIDE SEQUENCE</scope>
    <source>
        <strain evidence="1">Rsan-2018</strain>
        <tissue evidence="1">Larvae</tissue>
    </source>
</reference>
<evidence type="ECO:0000313" key="1">
    <source>
        <dbReference type="EMBL" id="KAH7969009.1"/>
    </source>
</evidence>
<protein>
    <submittedName>
        <fullName evidence="1">Uncharacterized protein</fullName>
    </submittedName>
</protein>
<reference evidence="1" key="1">
    <citation type="journal article" date="2020" name="Cell">
        <title>Large-Scale Comparative Analyses of Tick Genomes Elucidate Their Genetic Diversity and Vector Capacities.</title>
        <authorList>
            <consortium name="Tick Genome and Microbiome Consortium (TIGMIC)"/>
            <person name="Jia N."/>
            <person name="Wang J."/>
            <person name="Shi W."/>
            <person name="Du L."/>
            <person name="Sun Y."/>
            <person name="Zhan W."/>
            <person name="Jiang J.F."/>
            <person name="Wang Q."/>
            <person name="Zhang B."/>
            <person name="Ji P."/>
            <person name="Bell-Sakyi L."/>
            <person name="Cui X.M."/>
            <person name="Yuan T.T."/>
            <person name="Jiang B.G."/>
            <person name="Yang W.F."/>
            <person name="Lam T.T."/>
            <person name="Chang Q.C."/>
            <person name="Ding S.J."/>
            <person name="Wang X.J."/>
            <person name="Zhu J.G."/>
            <person name="Ruan X.D."/>
            <person name="Zhao L."/>
            <person name="Wei J.T."/>
            <person name="Ye R.Z."/>
            <person name="Que T.C."/>
            <person name="Du C.H."/>
            <person name="Zhou Y.H."/>
            <person name="Cheng J.X."/>
            <person name="Dai P.F."/>
            <person name="Guo W.B."/>
            <person name="Han X.H."/>
            <person name="Huang E.J."/>
            <person name="Li L.F."/>
            <person name="Wei W."/>
            <person name="Gao Y.C."/>
            <person name="Liu J.Z."/>
            <person name="Shao H.Z."/>
            <person name="Wang X."/>
            <person name="Wang C.C."/>
            <person name="Yang T.C."/>
            <person name="Huo Q.B."/>
            <person name="Li W."/>
            <person name="Chen H.Y."/>
            <person name="Chen S.E."/>
            <person name="Zhou L.G."/>
            <person name="Ni X.B."/>
            <person name="Tian J.H."/>
            <person name="Sheng Y."/>
            <person name="Liu T."/>
            <person name="Pan Y.S."/>
            <person name="Xia L.Y."/>
            <person name="Li J."/>
            <person name="Zhao F."/>
            <person name="Cao W.C."/>
        </authorList>
    </citation>
    <scope>NUCLEOTIDE SEQUENCE</scope>
    <source>
        <strain evidence="1">Rsan-2018</strain>
    </source>
</reference>
<accession>A0A9D4Q667</accession>
<organism evidence="1 2">
    <name type="scientific">Rhipicephalus sanguineus</name>
    <name type="common">Brown dog tick</name>
    <name type="synonym">Ixodes sanguineus</name>
    <dbReference type="NCBI Taxonomy" id="34632"/>
    <lineage>
        <taxon>Eukaryota</taxon>
        <taxon>Metazoa</taxon>
        <taxon>Ecdysozoa</taxon>
        <taxon>Arthropoda</taxon>
        <taxon>Chelicerata</taxon>
        <taxon>Arachnida</taxon>
        <taxon>Acari</taxon>
        <taxon>Parasitiformes</taxon>
        <taxon>Ixodida</taxon>
        <taxon>Ixodoidea</taxon>
        <taxon>Ixodidae</taxon>
        <taxon>Rhipicephalinae</taxon>
        <taxon>Rhipicephalus</taxon>
        <taxon>Rhipicephalus</taxon>
    </lineage>
</organism>
<evidence type="ECO:0000313" key="2">
    <source>
        <dbReference type="Proteomes" id="UP000821837"/>
    </source>
</evidence>
<comment type="caution">
    <text evidence="1">The sequence shown here is derived from an EMBL/GenBank/DDBJ whole genome shotgun (WGS) entry which is preliminary data.</text>
</comment>
<keyword evidence="2" id="KW-1185">Reference proteome</keyword>
<dbReference type="AlphaFoldDB" id="A0A9D4Q667"/>
<name>A0A9D4Q667_RHISA</name>
<dbReference type="EMBL" id="JABSTV010001248">
    <property type="protein sequence ID" value="KAH7969009.1"/>
    <property type="molecule type" value="Genomic_DNA"/>
</dbReference>
<dbReference type="Proteomes" id="UP000821837">
    <property type="component" value="Unassembled WGS sequence"/>
</dbReference>